<protein>
    <submittedName>
        <fullName evidence="1">Uncharacterized protein</fullName>
    </submittedName>
</protein>
<keyword evidence="2" id="KW-1185">Reference proteome</keyword>
<reference evidence="1 2" key="1">
    <citation type="journal article" date="2016" name="Mol. Biol. Evol.">
        <title>Comparative Genomics of Early-Diverging Mushroom-Forming Fungi Provides Insights into the Origins of Lignocellulose Decay Capabilities.</title>
        <authorList>
            <person name="Nagy L.G."/>
            <person name="Riley R."/>
            <person name="Tritt A."/>
            <person name="Adam C."/>
            <person name="Daum C."/>
            <person name="Floudas D."/>
            <person name="Sun H."/>
            <person name="Yadav J.S."/>
            <person name="Pangilinan J."/>
            <person name="Larsson K.H."/>
            <person name="Matsuura K."/>
            <person name="Barry K."/>
            <person name="Labutti K."/>
            <person name="Kuo R."/>
            <person name="Ohm R.A."/>
            <person name="Bhattacharya S.S."/>
            <person name="Shirouzu T."/>
            <person name="Yoshinaga Y."/>
            <person name="Martin F.M."/>
            <person name="Grigoriev I.V."/>
            <person name="Hibbett D.S."/>
        </authorList>
    </citation>
    <scope>NUCLEOTIDE SEQUENCE [LARGE SCALE GENOMIC DNA]</scope>
    <source>
        <strain evidence="1 2">HHB12029</strain>
    </source>
</reference>
<organism evidence="1 2">
    <name type="scientific">Exidia glandulosa HHB12029</name>
    <dbReference type="NCBI Taxonomy" id="1314781"/>
    <lineage>
        <taxon>Eukaryota</taxon>
        <taxon>Fungi</taxon>
        <taxon>Dikarya</taxon>
        <taxon>Basidiomycota</taxon>
        <taxon>Agaricomycotina</taxon>
        <taxon>Agaricomycetes</taxon>
        <taxon>Auriculariales</taxon>
        <taxon>Exidiaceae</taxon>
        <taxon>Exidia</taxon>
    </lineage>
</organism>
<proteinExistence type="predicted"/>
<name>A0A165LAQ8_EXIGL</name>
<accession>A0A165LAQ8</accession>
<evidence type="ECO:0000313" key="1">
    <source>
        <dbReference type="EMBL" id="KZV97607.1"/>
    </source>
</evidence>
<sequence length="212" mass="22774">MDSLHALGYDHIPTAYVHRPPPDTLASLFNDPTHAARPYKYVTLDRIRSQIVLRTEDGCTRALTDCKTAQHLERLLPLAATLTSLILAGVHARNIAGLPVFPALITSTIVIHSSDSPPSAMTKSWNCPQLKTLKLSSIKNVESIPVALVADFISTKLAPARTLAELRLDSVKLVTTSDVCDTDPGATLASLVDSIISTTAILEGAKVEKYGP</sequence>
<gene>
    <name evidence="1" type="ORF">EXIGLDRAFT_832742</name>
</gene>
<dbReference type="InParanoid" id="A0A165LAQ8"/>
<dbReference type="EMBL" id="KV425928">
    <property type="protein sequence ID" value="KZV97607.1"/>
    <property type="molecule type" value="Genomic_DNA"/>
</dbReference>
<dbReference type="Proteomes" id="UP000077266">
    <property type="component" value="Unassembled WGS sequence"/>
</dbReference>
<dbReference type="AlphaFoldDB" id="A0A165LAQ8"/>
<evidence type="ECO:0000313" key="2">
    <source>
        <dbReference type="Proteomes" id="UP000077266"/>
    </source>
</evidence>